<comment type="function">
    <text evidence="8">One of two assembly initiator proteins, it binds directly to the 5'-end of the 23S rRNA, where it nucleates assembly of the 50S subunit.</text>
</comment>
<keyword evidence="3 8" id="KW-0694">RNA-binding</keyword>
<accession>A0A2H0FI87</accession>
<keyword evidence="5 8" id="KW-0687">Ribonucleoprotein</keyword>
<dbReference type="SUPFAM" id="SSF50104">
    <property type="entry name" value="Translation proteins SH3-like domain"/>
    <property type="match status" value="1"/>
</dbReference>
<keyword evidence="2 8" id="KW-0699">rRNA-binding</keyword>
<dbReference type="AlphaFoldDB" id="A0A2H0FI87"/>
<dbReference type="PANTHER" id="PTHR12903">
    <property type="entry name" value="MITOCHONDRIAL RIBOSOMAL PROTEIN L24"/>
    <property type="match status" value="1"/>
</dbReference>
<comment type="caution">
    <text evidence="11">The sequence shown here is derived from an EMBL/GenBank/DDBJ whole genome shotgun (WGS) entry which is preliminary data.</text>
</comment>
<protein>
    <recommendedName>
        <fullName evidence="6 8">Large ribosomal subunit protein uL24</fullName>
    </recommendedName>
</protein>
<evidence type="ECO:0000256" key="3">
    <source>
        <dbReference type="ARBA" id="ARBA00022884"/>
    </source>
</evidence>
<evidence type="ECO:0000256" key="2">
    <source>
        <dbReference type="ARBA" id="ARBA00022730"/>
    </source>
</evidence>
<evidence type="ECO:0000313" key="12">
    <source>
        <dbReference type="Proteomes" id="UP000230778"/>
    </source>
</evidence>
<dbReference type="GO" id="GO:0006412">
    <property type="term" value="P:translation"/>
    <property type="evidence" value="ECO:0007669"/>
    <property type="project" value="UniProtKB-UniRule"/>
</dbReference>
<evidence type="ECO:0000313" key="11">
    <source>
        <dbReference type="EMBL" id="PIQ05731.1"/>
    </source>
</evidence>
<dbReference type="GO" id="GO:1990904">
    <property type="term" value="C:ribonucleoprotein complex"/>
    <property type="evidence" value="ECO:0007669"/>
    <property type="project" value="UniProtKB-KW"/>
</dbReference>
<dbReference type="InterPro" id="IPR014722">
    <property type="entry name" value="Rib_uL2_dom2"/>
</dbReference>
<comment type="similarity">
    <text evidence="1 8">Belongs to the universal ribosomal protein uL24 family.</text>
</comment>
<dbReference type="InterPro" id="IPR008991">
    <property type="entry name" value="Translation_prot_SH3-like_sf"/>
</dbReference>
<gene>
    <name evidence="8" type="primary">rplX</name>
    <name evidence="11" type="ORF">COW72_02580</name>
</gene>
<dbReference type="EMBL" id="PCUC01000137">
    <property type="protein sequence ID" value="PIQ05731.1"/>
    <property type="molecule type" value="Genomic_DNA"/>
</dbReference>
<sequence>MKIKKGDTVLITSGKDRRKKGKVLTSFPPKRKVIVEGINLRKKHQKPRRAGEKGQIIQLPVPLDISNVKLICPKCGKATRIGYKISGGKKYRICKKCKQEI</sequence>
<evidence type="ECO:0000256" key="1">
    <source>
        <dbReference type="ARBA" id="ARBA00010618"/>
    </source>
</evidence>
<proteinExistence type="inferred from homology"/>
<evidence type="ECO:0000256" key="7">
    <source>
        <dbReference type="ARBA" id="ARBA00058688"/>
    </source>
</evidence>
<evidence type="ECO:0000256" key="6">
    <source>
        <dbReference type="ARBA" id="ARBA00035206"/>
    </source>
</evidence>
<dbReference type="GO" id="GO:0005840">
    <property type="term" value="C:ribosome"/>
    <property type="evidence" value="ECO:0007669"/>
    <property type="project" value="UniProtKB-KW"/>
</dbReference>
<dbReference type="InterPro" id="IPR057264">
    <property type="entry name" value="Ribosomal_uL24_C"/>
</dbReference>
<dbReference type="FunFam" id="2.30.30.30:FF:000004">
    <property type="entry name" value="50S ribosomal protein L24"/>
    <property type="match status" value="1"/>
</dbReference>
<dbReference type="GO" id="GO:0003735">
    <property type="term" value="F:structural constituent of ribosome"/>
    <property type="evidence" value="ECO:0007669"/>
    <property type="project" value="InterPro"/>
</dbReference>
<dbReference type="Gene3D" id="2.30.30.30">
    <property type="match status" value="1"/>
</dbReference>
<evidence type="ECO:0000259" key="10">
    <source>
        <dbReference type="Pfam" id="PF17136"/>
    </source>
</evidence>
<comment type="subunit">
    <text evidence="8">Part of the 50S ribosomal subunit.</text>
</comment>
<feature type="region of interest" description="Disordered" evidence="9">
    <location>
        <begin position="1"/>
        <end position="21"/>
    </location>
</feature>
<evidence type="ECO:0000256" key="5">
    <source>
        <dbReference type="ARBA" id="ARBA00023274"/>
    </source>
</evidence>
<dbReference type="Pfam" id="PF17136">
    <property type="entry name" value="ribosomal_L24"/>
    <property type="match status" value="1"/>
</dbReference>
<dbReference type="NCBIfam" id="TIGR01079">
    <property type="entry name" value="rplX_bact"/>
    <property type="match status" value="1"/>
</dbReference>
<organism evidence="11 12">
    <name type="scientific">Candidatus Nealsonbacteria bacterium CG18_big_fil_WC_8_21_14_2_50_37_10</name>
    <dbReference type="NCBI Taxonomy" id="1974717"/>
    <lineage>
        <taxon>Bacteria</taxon>
        <taxon>Candidatus Nealsoniibacteriota</taxon>
    </lineage>
</organism>
<dbReference type="InterPro" id="IPR003256">
    <property type="entry name" value="Ribosomal_uL24"/>
</dbReference>
<dbReference type="CDD" id="cd06089">
    <property type="entry name" value="KOW_RPL26"/>
    <property type="match status" value="1"/>
</dbReference>
<evidence type="ECO:0000256" key="9">
    <source>
        <dbReference type="SAM" id="MobiDB-lite"/>
    </source>
</evidence>
<keyword evidence="4 8" id="KW-0689">Ribosomal protein</keyword>
<evidence type="ECO:0000256" key="4">
    <source>
        <dbReference type="ARBA" id="ARBA00022980"/>
    </source>
</evidence>
<comment type="function">
    <text evidence="7 8">One of the proteins that surrounds the polypeptide exit tunnel on the outside of the subunit.</text>
</comment>
<dbReference type="HAMAP" id="MF_01326_B">
    <property type="entry name" value="Ribosomal_uL24_B"/>
    <property type="match status" value="1"/>
</dbReference>
<dbReference type="Proteomes" id="UP000230778">
    <property type="component" value="Unassembled WGS sequence"/>
</dbReference>
<feature type="domain" description="Large ribosomal subunit protein uL24 C-terminal" evidence="10">
    <location>
        <begin position="38"/>
        <end position="101"/>
    </location>
</feature>
<evidence type="ECO:0000256" key="8">
    <source>
        <dbReference type="HAMAP-Rule" id="MF_01326"/>
    </source>
</evidence>
<reference evidence="11 12" key="1">
    <citation type="submission" date="2017-09" db="EMBL/GenBank/DDBJ databases">
        <title>Depth-based differentiation of microbial function through sediment-hosted aquifers and enrichment of novel symbionts in the deep terrestrial subsurface.</title>
        <authorList>
            <person name="Probst A.J."/>
            <person name="Ladd B."/>
            <person name="Jarett J.K."/>
            <person name="Geller-Mcgrath D.E."/>
            <person name="Sieber C.M."/>
            <person name="Emerson J.B."/>
            <person name="Anantharaman K."/>
            <person name="Thomas B.C."/>
            <person name="Malmstrom R."/>
            <person name="Stieglmeier M."/>
            <person name="Klingl A."/>
            <person name="Woyke T."/>
            <person name="Ryan C.M."/>
            <person name="Banfield J.F."/>
        </authorList>
    </citation>
    <scope>NUCLEOTIDE SEQUENCE [LARGE SCALE GENOMIC DNA]</scope>
    <source>
        <strain evidence="11">CG18_big_fil_WC_8_21_14_2_50_37_10</strain>
    </source>
</reference>
<dbReference type="GO" id="GO:0019843">
    <property type="term" value="F:rRNA binding"/>
    <property type="evidence" value="ECO:0007669"/>
    <property type="project" value="UniProtKB-UniRule"/>
</dbReference>
<name>A0A2H0FI87_9BACT</name>
<dbReference type="InterPro" id="IPR041988">
    <property type="entry name" value="Ribosomal_uL24_KOW"/>
</dbReference>